<name>A0ABU7KQC9_9ACTN</name>
<keyword evidence="2" id="KW-0560">Oxidoreductase</keyword>
<organism evidence="4 5">
    <name type="scientific">Nocardiopsis tropica</name>
    <dbReference type="NCBI Taxonomy" id="109330"/>
    <lineage>
        <taxon>Bacteria</taxon>
        <taxon>Bacillati</taxon>
        <taxon>Actinomycetota</taxon>
        <taxon>Actinomycetes</taxon>
        <taxon>Streptosporangiales</taxon>
        <taxon>Nocardiopsidaceae</taxon>
        <taxon>Nocardiopsis</taxon>
    </lineage>
</organism>
<evidence type="ECO:0000256" key="1">
    <source>
        <dbReference type="ARBA" id="ARBA00006484"/>
    </source>
</evidence>
<accession>A0ABU7KQC9</accession>
<evidence type="ECO:0000313" key="5">
    <source>
        <dbReference type="Proteomes" id="UP001348641"/>
    </source>
</evidence>
<proteinExistence type="inferred from homology"/>
<dbReference type="InterPro" id="IPR002347">
    <property type="entry name" value="SDR_fam"/>
</dbReference>
<dbReference type="EMBL" id="JAUUCC010000030">
    <property type="protein sequence ID" value="MEE2051511.1"/>
    <property type="molecule type" value="Genomic_DNA"/>
</dbReference>
<dbReference type="RefSeq" id="WP_330158630.1">
    <property type="nucleotide sequence ID" value="NZ_BAAAJA010000009.1"/>
</dbReference>
<protein>
    <submittedName>
        <fullName evidence="4">SDR family NAD(P)-dependent oxidoreductase</fullName>
    </submittedName>
</protein>
<dbReference type="Gene3D" id="3.40.50.720">
    <property type="entry name" value="NAD(P)-binding Rossmann-like Domain"/>
    <property type="match status" value="1"/>
</dbReference>
<dbReference type="CDD" id="cd05233">
    <property type="entry name" value="SDR_c"/>
    <property type="match status" value="1"/>
</dbReference>
<dbReference type="InterPro" id="IPR036291">
    <property type="entry name" value="NAD(P)-bd_dom_sf"/>
</dbReference>
<sequence length="335" mass="34460">MTANGTPITAGNTVEEWLAHPAGGPVLRELLEGSGQDADALRPVGKLSLAKLVEIAGDRFPQELVDELVLRANGGVAPVVEEEPEASATGARFAGRTVVVTGAGSGIGRATAARIVREGGRVIAVDIAQDRLRSLVDASPEDTVVPVAADITGDEDVARIVEAAGGRVDGLANVAGIMDDMSPLHEVSDRTWERVFAVNVDGTFKLSRAVVPAMLEAGRGAIVNVASEAALRGNAAGIAYTASKHAVVGITRSSAFMYGPHGIRVNAVAPGPVATGIEATFGSEFGKARIGEFMRLIPQVADADKLAASITWLLSDDSDNVNGVVLASDGGWSVQ</sequence>
<evidence type="ECO:0000256" key="3">
    <source>
        <dbReference type="RuleBase" id="RU000363"/>
    </source>
</evidence>
<comment type="caution">
    <text evidence="4">The sequence shown here is derived from an EMBL/GenBank/DDBJ whole genome shotgun (WGS) entry which is preliminary data.</text>
</comment>
<dbReference type="PANTHER" id="PTHR24321:SF8">
    <property type="entry name" value="ESTRADIOL 17-BETA-DEHYDROGENASE 8-RELATED"/>
    <property type="match status" value="1"/>
</dbReference>
<evidence type="ECO:0000256" key="2">
    <source>
        <dbReference type="ARBA" id="ARBA00023002"/>
    </source>
</evidence>
<dbReference type="PANTHER" id="PTHR24321">
    <property type="entry name" value="DEHYDROGENASES, SHORT CHAIN"/>
    <property type="match status" value="1"/>
</dbReference>
<gene>
    <name evidence="4" type="ORF">Q8A49_13515</name>
</gene>
<dbReference type="Pfam" id="PF00106">
    <property type="entry name" value="adh_short"/>
    <property type="match status" value="1"/>
</dbReference>
<reference evidence="4 5" key="1">
    <citation type="submission" date="2023-07" db="EMBL/GenBank/DDBJ databases">
        <authorList>
            <person name="Girao M."/>
            <person name="Carvalho M.F."/>
        </authorList>
    </citation>
    <scope>NUCLEOTIDE SEQUENCE [LARGE SCALE GENOMIC DNA]</scope>
    <source>
        <strain evidence="4 5">66/93</strain>
    </source>
</reference>
<comment type="similarity">
    <text evidence="1 3">Belongs to the short-chain dehydrogenases/reductases (SDR) family.</text>
</comment>
<dbReference type="SUPFAM" id="SSF51735">
    <property type="entry name" value="NAD(P)-binding Rossmann-fold domains"/>
    <property type="match status" value="1"/>
</dbReference>
<evidence type="ECO:0000313" key="4">
    <source>
        <dbReference type="EMBL" id="MEE2051511.1"/>
    </source>
</evidence>
<dbReference type="PRINTS" id="PR00081">
    <property type="entry name" value="GDHRDH"/>
</dbReference>
<dbReference type="Proteomes" id="UP001348641">
    <property type="component" value="Unassembled WGS sequence"/>
</dbReference>
<dbReference type="PRINTS" id="PR00080">
    <property type="entry name" value="SDRFAMILY"/>
</dbReference>